<protein>
    <submittedName>
        <fullName evidence="7">Uncharacterized protein</fullName>
    </submittedName>
</protein>
<evidence type="ECO:0000259" key="6">
    <source>
        <dbReference type="Pfam" id="PF22178"/>
    </source>
</evidence>
<dbReference type="Pfam" id="PF22178">
    <property type="entry name" value="Gp5_trimer_C"/>
    <property type="match status" value="1"/>
</dbReference>
<dbReference type="Gene3D" id="2.40.50.230">
    <property type="entry name" value="Gp5 N-terminal domain"/>
    <property type="match status" value="1"/>
</dbReference>
<reference evidence="7 8" key="1">
    <citation type="submission" date="2014-02" db="EMBL/GenBank/DDBJ databases">
        <title>The small core and large imbalanced accessory genome model reveals a collaborative survival strategy of Sorangium cellulosum strains in nature.</title>
        <authorList>
            <person name="Han K."/>
            <person name="Peng R."/>
            <person name="Blom J."/>
            <person name="Li Y.-Z."/>
        </authorList>
    </citation>
    <scope>NUCLEOTIDE SEQUENCE [LARGE SCALE GENOMIC DNA]</scope>
    <source>
        <strain evidence="7 8">So0157-25</strain>
    </source>
</reference>
<gene>
    <name evidence="7" type="ORF">BE08_40765</name>
</gene>
<comment type="subcellular location">
    <subcellularLocation>
        <location evidence="1">Secreted</location>
    </subcellularLocation>
</comment>
<feature type="compositionally biased region" description="Polar residues" evidence="4">
    <location>
        <begin position="478"/>
        <end position="491"/>
    </location>
</feature>
<dbReference type="EMBL" id="JELY01003455">
    <property type="protein sequence ID" value="KYF48779.1"/>
    <property type="molecule type" value="Genomic_DNA"/>
</dbReference>
<comment type="caution">
    <text evidence="7">The sequence shown here is derived from an EMBL/GenBank/DDBJ whole genome shotgun (WGS) entry which is preliminary data.</text>
</comment>
<organism evidence="7 8">
    <name type="scientific">Sorangium cellulosum</name>
    <name type="common">Polyangium cellulosum</name>
    <dbReference type="NCBI Taxonomy" id="56"/>
    <lineage>
        <taxon>Bacteria</taxon>
        <taxon>Pseudomonadati</taxon>
        <taxon>Myxococcota</taxon>
        <taxon>Polyangia</taxon>
        <taxon>Polyangiales</taxon>
        <taxon>Polyangiaceae</taxon>
        <taxon>Sorangium</taxon>
    </lineage>
</organism>
<evidence type="ECO:0000256" key="4">
    <source>
        <dbReference type="SAM" id="MobiDB-lite"/>
    </source>
</evidence>
<dbReference type="NCBIfam" id="TIGR01646">
    <property type="entry name" value="vgr_GE"/>
    <property type="match status" value="1"/>
</dbReference>
<dbReference type="InterPro" id="IPR050708">
    <property type="entry name" value="T6SS_VgrG/RHS"/>
</dbReference>
<sequence>MDTSAPLDVLRHTEVTVASGDRLDVRHFHVSERISALFEVSLVVVCDDADLDFEAIAGQPMTFTLRQGASGRGARTWTGVCRHIEQSAVEDIGVSTYKLVLVPALWLLTQRRNHRMFQLQSELDIARTLLAEWNIPTSERISGAYRKRKIRVQYGETDFTFLCRMLEDAGIGFYFQAEDGETRLVLDNAPQSNARREPPLPFRDNPTDADREHATRMRVGRRVRPGKYTVRDHDHRRSPTYDLRSSARTAEPVEERLERFHYVPGAFLYESDKGHPTPVADDRGRYRTDEKEAEALAQRRLDAQRVDARTISFETNAIDLAPGAVVSFLDHPKSELSPGNAFLVTGTVLSGERHGEWSCACEAVSAAVTYRPPLVTPKPKTNGVESATVVGPPGEEIHTDEFGRVRVHFHWDRESRMDDGSSCWIHVSQPWAGMGFGGTNLPRVGQEVIVDFLGGDPDRPIIVGRVYTALQTTPYKLPDNKTQSGWQSRSSPGGGGDNYNEIMFEDRKGQELLRMQAEKDLDKLVKNDESVRIGHDRTKQVGHDDTLAVGNDRTRTVGHDEAVSIGNDRTRLVGNNESVTIGNSRTKSVGVNEALFVGVNQSEQIGANRAVAVGANHTETIGANMSVNVGMAKAETVALASAETVGAAKTLTVGGAYAITVGGMMETTVALAQAESVGLTKTVTVGEMITITCGASTITMDKAGTITVSGKDISVVAQGVVNVNAQGDVHVQSAANVNVKGVNIHMN</sequence>
<dbReference type="InterPro" id="IPR017847">
    <property type="entry name" value="T6SS_RhsGE_Vgr_subset"/>
</dbReference>
<dbReference type="Gene3D" id="2.30.110.50">
    <property type="match status" value="1"/>
</dbReference>
<dbReference type="GO" id="GO:0005576">
    <property type="term" value="C:extracellular region"/>
    <property type="evidence" value="ECO:0007669"/>
    <property type="project" value="UniProtKB-SubCell"/>
</dbReference>
<evidence type="ECO:0000256" key="2">
    <source>
        <dbReference type="ARBA" id="ARBA00005558"/>
    </source>
</evidence>
<dbReference type="InterPro" id="IPR054030">
    <property type="entry name" value="Gp5_Vgr_C"/>
</dbReference>
<feature type="region of interest" description="Disordered" evidence="4">
    <location>
        <begin position="478"/>
        <end position="499"/>
    </location>
</feature>
<dbReference type="InterPro" id="IPR037026">
    <property type="entry name" value="Vgr_OB-fold_dom_sf"/>
</dbReference>
<dbReference type="InterPro" id="IPR006531">
    <property type="entry name" value="Gp5/Vgr_OB"/>
</dbReference>
<dbReference type="SUPFAM" id="SSF69255">
    <property type="entry name" value="gp5 N-terminal domain-like"/>
    <property type="match status" value="1"/>
</dbReference>
<name>A0A150P190_SORCE</name>
<dbReference type="SUPFAM" id="SSF69349">
    <property type="entry name" value="Phage fibre proteins"/>
    <property type="match status" value="2"/>
</dbReference>
<dbReference type="InterPro" id="IPR006533">
    <property type="entry name" value="T6SS_Vgr_RhsGE"/>
</dbReference>
<evidence type="ECO:0000256" key="3">
    <source>
        <dbReference type="ARBA" id="ARBA00022525"/>
    </source>
</evidence>
<dbReference type="Proteomes" id="UP000075420">
    <property type="component" value="Unassembled WGS sequence"/>
</dbReference>
<evidence type="ECO:0000256" key="1">
    <source>
        <dbReference type="ARBA" id="ARBA00004613"/>
    </source>
</evidence>
<dbReference type="SUPFAM" id="SSF69279">
    <property type="entry name" value="Phage tail proteins"/>
    <property type="match status" value="2"/>
</dbReference>
<dbReference type="Pfam" id="PF05954">
    <property type="entry name" value="Phage_GPD"/>
    <property type="match status" value="1"/>
</dbReference>
<dbReference type="Pfam" id="PF04717">
    <property type="entry name" value="Phage_base_V"/>
    <property type="match status" value="1"/>
</dbReference>
<keyword evidence="3" id="KW-0964">Secreted</keyword>
<dbReference type="NCBIfam" id="TIGR03361">
    <property type="entry name" value="VI_Rhs_Vgr"/>
    <property type="match status" value="1"/>
</dbReference>
<comment type="similarity">
    <text evidence="2">Belongs to the VgrG protein family.</text>
</comment>
<evidence type="ECO:0000313" key="7">
    <source>
        <dbReference type="EMBL" id="KYF48779.1"/>
    </source>
</evidence>
<evidence type="ECO:0000259" key="5">
    <source>
        <dbReference type="Pfam" id="PF04717"/>
    </source>
</evidence>
<accession>A0A150P190</accession>
<dbReference type="AlphaFoldDB" id="A0A150P190"/>
<proteinExistence type="inferred from homology"/>
<dbReference type="Gene3D" id="4.10.220.110">
    <property type="match status" value="1"/>
</dbReference>
<feature type="region of interest" description="Disordered" evidence="4">
    <location>
        <begin position="231"/>
        <end position="250"/>
    </location>
</feature>
<evidence type="ECO:0000313" key="8">
    <source>
        <dbReference type="Proteomes" id="UP000075420"/>
    </source>
</evidence>
<dbReference type="PANTHER" id="PTHR32305:SF15">
    <property type="entry name" value="PROTEIN RHSA-RELATED"/>
    <property type="match status" value="1"/>
</dbReference>
<dbReference type="PANTHER" id="PTHR32305">
    <property type="match status" value="1"/>
</dbReference>
<feature type="domain" description="Gp5/Type VI secretion system Vgr protein OB-fold" evidence="5">
    <location>
        <begin position="399"/>
        <end position="467"/>
    </location>
</feature>
<feature type="region of interest" description="Disordered" evidence="4">
    <location>
        <begin position="190"/>
        <end position="209"/>
    </location>
</feature>
<dbReference type="Gene3D" id="3.55.50.10">
    <property type="entry name" value="Baseplate protein-like domains"/>
    <property type="match status" value="1"/>
</dbReference>
<feature type="domain" description="Gp5/Type VI secretion system Vgr C-terminal trimerisation" evidence="6">
    <location>
        <begin position="484"/>
        <end position="595"/>
    </location>
</feature>